<dbReference type="eggNOG" id="ENOG50331S4">
    <property type="taxonomic scope" value="Bacteria"/>
</dbReference>
<sequence>MTGFKKIICALALTTPLITWAGEANVAWGNLKDFRDVRPSNETRGGYHKRIQNQFEQHFASLAEQLPQGYKLGIKITNIDLAGDVNFSGTRELRIVKPIFFPKVEFNYVLTDNSGKLIDKADVSLKDMGFMDKMKLGRDEEFYYEKRIISDWFSDELVKKVN</sequence>
<keyword evidence="3" id="KW-1185">Reference proteome</keyword>
<evidence type="ECO:0000313" key="2">
    <source>
        <dbReference type="EMBL" id="EAR28729.1"/>
    </source>
</evidence>
<dbReference type="Proteomes" id="UP000006201">
    <property type="component" value="Unassembled WGS sequence"/>
</dbReference>
<feature type="signal peptide" evidence="1">
    <location>
        <begin position="1"/>
        <end position="21"/>
    </location>
</feature>
<dbReference type="Pfam" id="PF11454">
    <property type="entry name" value="DUF3016"/>
    <property type="match status" value="1"/>
</dbReference>
<gene>
    <name evidence="2" type="ORF">PTD2_06794</name>
</gene>
<dbReference type="OrthoDB" id="195620at2"/>
<accession>A4C814</accession>
<dbReference type="EMBL" id="AAOH01000003">
    <property type="protein sequence ID" value="EAR28729.1"/>
    <property type="molecule type" value="Genomic_DNA"/>
</dbReference>
<dbReference type="HOGENOM" id="CLU_100616_1_0_6"/>
<evidence type="ECO:0000313" key="3">
    <source>
        <dbReference type="Proteomes" id="UP000006201"/>
    </source>
</evidence>
<protein>
    <recommendedName>
        <fullName evidence="4">DUF3016 domain-containing protein</fullName>
    </recommendedName>
</protein>
<evidence type="ECO:0008006" key="4">
    <source>
        <dbReference type="Google" id="ProtNLM"/>
    </source>
</evidence>
<proteinExistence type="predicted"/>
<dbReference type="STRING" id="87626.PTD2_06794"/>
<dbReference type="InterPro" id="IPR021557">
    <property type="entry name" value="DUF3016"/>
</dbReference>
<dbReference type="AlphaFoldDB" id="A4C814"/>
<feature type="chain" id="PRO_5002667239" description="DUF3016 domain-containing protein" evidence="1">
    <location>
        <begin position="22"/>
        <end position="162"/>
    </location>
</feature>
<comment type="caution">
    <text evidence="2">The sequence shown here is derived from an EMBL/GenBank/DDBJ whole genome shotgun (WGS) entry which is preliminary data.</text>
</comment>
<reference evidence="2 3" key="1">
    <citation type="submission" date="2006-02" db="EMBL/GenBank/DDBJ databases">
        <authorList>
            <person name="Moran M.A."/>
            <person name="Kjelleberg S."/>
            <person name="Egan S."/>
            <person name="Saunders N."/>
            <person name="Thomas T."/>
            <person name="Ferriera S."/>
            <person name="Johnson J."/>
            <person name="Kravitz S."/>
            <person name="Halpern A."/>
            <person name="Remington K."/>
            <person name="Beeson K."/>
            <person name="Tran B."/>
            <person name="Rogers Y.-H."/>
            <person name="Friedman R."/>
            <person name="Venter J.C."/>
        </authorList>
    </citation>
    <scope>NUCLEOTIDE SEQUENCE [LARGE SCALE GENOMIC DNA]</scope>
    <source>
        <strain evidence="2 3">D2</strain>
    </source>
</reference>
<evidence type="ECO:0000256" key="1">
    <source>
        <dbReference type="SAM" id="SignalP"/>
    </source>
</evidence>
<dbReference type="RefSeq" id="WP_009837991.1">
    <property type="nucleotide sequence ID" value="NZ_AAOH01000003.1"/>
</dbReference>
<organism evidence="2 3">
    <name type="scientific">Pseudoalteromonas tunicata D2</name>
    <dbReference type="NCBI Taxonomy" id="87626"/>
    <lineage>
        <taxon>Bacteria</taxon>
        <taxon>Pseudomonadati</taxon>
        <taxon>Pseudomonadota</taxon>
        <taxon>Gammaproteobacteria</taxon>
        <taxon>Alteromonadales</taxon>
        <taxon>Pseudoalteromonadaceae</taxon>
        <taxon>Pseudoalteromonas</taxon>
    </lineage>
</organism>
<keyword evidence="1" id="KW-0732">Signal</keyword>
<name>A4C814_9GAMM</name>